<evidence type="ECO:0000313" key="2">
    <source>
        <dbReference type="EMBL" id="AND75102.1"/>
    </source>
</evidence>
<gene>
    <name evidence="2" type="ORF">pf16_179</name>
</gene>
<accession>A0A1S5R3V5</accession>
<evidence type="ECO:0000259" key="1">
    <source>
        <dbReference type="Pfam" id="PF13744"/>
    </source>
</evidence>
<name>A0A1S5R3V5_9CAUD</name>
<dbReference type="SUPFAM" id="SSF47413">
    <property type="entry name" value="lambda repressor-like DNA-binding domains"/>
    <property type="match status" value="1"/>
</dbReference>
<dbReference type="Gene3D" id="1.10.260.40">
    <property type="entry name" value="lambda repressor-like DNA-binding domains"/>
    <property type="match status" value="1"/>
</dbReference>
<organism evidence="2 3">
    <name type="scientific">Pseudomonas phage pf16</name>
    <dbReference type="NCBI Taxonomy" id="1815630"/>
    <lineage>
        <taxon>Viruses</taxon>
        <taxon>Duplodnaviria</taxon>
        <taxon>Heunggongvirae</taxon>
        <taxon>Uroviricota</taxon>
        <taxon>Caudoviricetes</taxon>
        <taxon>Chakrabartyvirus</taxon>
        <taxon>Chakrabartyvirus pf16</taxon>
    </lineage>
</organism>
<dbReference type="InterPro" id="IPR039554">
    <property type="entry name" value="HigA2-like_HTH"/>
</dbReference>
<proteinExistence type="predicted"/>
<dbReference type="Proteomes" id="UP000225821">
    <property type="component" value="Segment"/>
</dbReference>
<dbReference type="InterPro" id="IPR010982">
    <property type="entry name" value="Lambda_DNA-bd_dom_sf"/>
</dbReference>
<feature type="domain" description="HigA2-like helix-turn-helix" evidence="1">
    <location>
        <begin position="11"/>
        <end position="79"/>
    </location>
</feature>
<dbReference type="GO" id="GO:0003677">
    <property type="term" value="F:DNA binding"/>
    <property type="evidence" value="ECO:0007669"/>
    <property type="project" value="InterPro"/>
</dbReference>
<reference evidence="2 3" key="1">
    <citation type="submission" date="2016-03" db="EMBL/GenBank/DDBJ databases">
        <title>Characterisation of pf16 and phiPMW: Two novel phages infecting Pseudomonas putida PpG1.</title>
        <authorList>
            <person name="Magill D.J."/>
            <person name="Krylov V.N."/>
            <person name="Shaburova O.V."/>
            <person name="Allen C.C.R."/>
            <person name="McGrath J.W."/>
            <person name="Quinn J.P."/>
            <person name="Kulakov L.A."/>
        </authorList>
    </citation>
    <scope>NUCLEOTIDE SEQUENCE [LARGE SCALE GENOMIC DNA]</scope>
</reference>
<keyword evidence="3" id="KW-1185">Reference proteome</keyword>
<dbReference type="Pfam" id="PF13744">
    <property type="entry name" value="HTH_37"/>
    <property type="match status" value="1"/>
</dbReference>
<dbReference type="EMBL" id="KU873925">
    <property type="protein sequence ID" value="AND75102.1"/>
    <property type="molecule type" value="Genomic_DNA"/>
</dbReference>
<protein>
    <recommendedName>
        <fullName evidence="1">HigA2-like helix-turn-helix domain-containing protein</fullName>
    </recommendedName>
</protein>
<evidence type="ECO:0000313" key="3">
    <source>
        <dbReference type="Proteomes" id="UP000225821"/>
    </source>
</evidence>
<sequence length="105" mass="11942">MTTPLNIDEFNQANLRMRVILMNALVAEINAWEYQQADSAKLLGITQPRMSDLMRMKVDKFSVDALINLIDKTEIQVSVTLVKPDYEATKQLADALDKTDEPENE</sequence>